<dbReference type="InterPro" id="IPR006935">
    <property type="entry name" value="Helicase/UvrB_N"/>
</dbReference>
<keyword evidence="2" id="KW-0547">Nucleotide-binding</keyword>
<sequence length="71" mass="7466">MAVKLRDHQIEAITAIVRGFDISPGGIPMNALRGQVNAECGTGKTLIAAASAKRLVPKGHILVLVPTMSME</sequence>
<evidence type="ECO:0000259" key="1">
    <source>
        <dbReference type="Pfam" id="PF04851"/>
    </source>
</evidence>
<keyword evidence="2" id="KW-0347">Helicase</keyword>
<dbReference type="Pfam" id="PF04851">
    <property type="entry name" value="ResIII"/>
    <property type="match status" value="1"/>
</dbReference>
<reference evidence="3" key="1">
    <citation type="journal article" date="2019" name="Int. J. Syst. Evol. Microbiol.">
        <title>The Global Catalogue of Microorganisms (GCM) 10K type strain sequencing project: providing services to taxonomists for standard genome sequencing and annotation.</title>
        <authorList>
            <consortium name="The Broad Institute Genomics Platform"/>
            <consortium name="The Broad Institute Genome Sequencing Center for Infectious Disease"/>
            <person name="Wu L."/>
            <person name="Ma J."/>
        </authorList>
    </citation>
    <scope>NUCLEOTIDE SEQUENCE [LARGE SCALE GENOMIC DNA]</scope>
    <source>
        <strain evidence="3">CGMCC 4.7198</strain>
    </source>
</reference>
<keyword evidence="2" id="KW-0067">ATP-binding</keyword>
<gene>
    <name evidence="2" type="ORF">ACFQZP_50365</name>
</gene>
<dbReference type="EMBL" id="JBHTEC010000010">
    <property type="protein sequence ID" value="MFD0289657.1"/>
    <property type="molecule type" value="Genomic_DNA"/>
</dbReference>
<accession>A0ABW2W4E5</accession>
<dbReference type="Gene3D" id="3.40.50.300">
    <property type="entry name" value="P-loop containing nucleotide triphosphate hydrolases"/>
    <property type="match status" value="1"/>
</dbReference>
<name>A0ABW2W4E5_9ACTN</name>
<dbReference type="SUPFAM" id="SSF52540">
    <property type="entry name" value="P-loop containing nucleoside triphosphate hydrolases"/>
    <property type="match status" value="1"/>
</dbReference>
<keyword evidence="2" id="KW-0378">Hydrolase</keyword>
<dbReference type="InterPro" id="IPR027417">
    <property type="entry name" value="P-loop_NTPase"/>
</dbReference>
<feature type="domain" description="Helicase/UvrB N-terminal" evidence="1">
    <location>
        <begin position="3"/>
        <end position="69"/>
    </location>
</feature>
<dbReference type="RefSeq" id="WP_381265619.1">
    <property type="nucleotide sequence ID" value="NZ_JBHTBI010000182.1"/>
</dbReference>
<dbReference type="GO" id="GO:0004386">
    <property type="term" value="F:helicase activity"/>
    <property type="evidence" value="ECO:0007669"/>
    <property type="project" value="UniProtKB-KW"/>
</dbReference>
<comment type="caution">
    <text evidence="2">The sequence shown here is derived from an EMBL/GenBank/DDBJ whole genome shotgun (WGS) entry which is preliminary data.</text>
</comment>
<evidence type="ECO:0000313" key="2">
    <source>
        <dbReference type="EMBL" id="MFD0289657.1"/>
    </source>
</evidence>
<evidence type="ECO:0000313" key="3">
    <source>
        <dbReference type="Proteomes" id="UP001596957"/>
    </source>
</evidence>
<organism evidence="2 3">
    <name type="scientific">Streptomyces lutosisoli</name>
    <dbReference type="NCBI Taxonomy" id="2665721"/>
    <lineage>
        <taxon>Bacteria</taxon>
        <taxon>Bacillati</taxon>
        <taxon>Actinomycetota</taxon>
        <taxon>Actinomycetes</taxon>
        <taxon>Kitasatosporales</taxon>
        <taxon>Streptomycetaceae</taxon>
        <taxon>Streptomyces</taxon>
    </lineage>
</organism>
<proteinExistence type="predicted"/>
<keyword evidence="3" id="KW-1185">Reference proteome</keyword>
<dbReference type="Proteomes" id="UP001596957">
    <property type="component" value="Unassembled WGS sequence"/>
</dbReference>
<protein>
    <submittedName>
        <fullName evidence="2">DEAD/DEAH box helicase family protein</fullName>
    </submittedName>
</protein>